<keyword evidence="3" id="KW-1185">Reference proteome</keyword>
<dbReference type="OrthoDB" id="62952at2759"/>
<name>A0A0D1ZDA9_9EURO</name>
<reference evidence="2 3" key="1">
    <citation type="submission" date="2015-01" db="EMBL/GenBank/DDBJ databases">
        <title>The Genome Sequence of Cladophialophora immunda CBS83496.</title>
        <authorList>
            <consortium name="The Broad Institute Genomics Platform"/>
            <person name="Cuomo C."/>
            <person name="de Hoog S."/>
            <person name="Gorbushina A."/>
            <person name="Stielow B."/>
            <person name="Teixiera M."/>
            <person name="Abouelleil A."/>
            <person name="Chapman S.B."/>
            <person name="Priest M."/>
            <person name="Young S.K."/>
            <person name="Wortman J."/>
            <person name="Nusbaum C."/>
            <person name="Birren B."/>
        </authorList>
    </citation>
    <scope>NUCLEOTIDE SEQUENCE [LARGE SCALE GENOMIC DNA]</scope>
    <source>
        <strain evidence="2 3">CBS 83496</strain>
    </source>
</reference>
<evidence type="ECO:0000313" key="3">
    <source>
        <dbReference type="Proteomes" id="UP000054466"/>
    </source>
</evidence>
<dbReference type="PANTHER" id="PTHR42085">
    <property type="entry name" value="F-BOX DOMAIN-CONTAINING PROTEIN"/>
    <property type="match status" value="1"/>
</dbReference>
<dbReference type="Proteomes" id="UP000054466">
    <property type="component" value="Unassembled WGS sequence"/>
</dbReference>
<dbReference type="PANTHER" id="PTHR42085:SF2">
    <property type="entry name" value="F-BOX DOMAIN-CONTAINING PROTEIN"/>
    <property type="match status" value="1"/>
</dbReference>
<evidence type="ECO:0000313" key="2">
    <source>
        <dbReference type="EMBL" id="KIW25741.1"/>
    </source>
</evidence>
<dbReference type="STRING" id="569365.A0A0D1ZDA9"/>
<accession>A0A0D1ZDA9</accession>
<dbReference type="InterPro" id="IPR038883">
    <property type="entry name" value="AN11006-like"/>
</dbReference>
<proteinExistence type="predicted"/>
<evidence type="ECO:0000256" key="1">
    <source>
        <dbReference type="SAM" id="MobiDB-lite"/>
    </source>
</evidence>
<dbReference type="GeneID" id="27348091"/>
<dbReference type="RefSeq" id="XP_016245957.1">
    <property type="nucleotide sequence ID" value="XM_016396101.1"/>
</dbReference>
<organism evidence="2 3">
    <name type="scientific">Cladophialophora immunda</name>
    <dbReference type="NCBI Taxonomy" id="569365"/>
    <lineage>
        <taxon>Eukaryota</taxon>
        <taxon>Fungi</taxon>
        <taxon>Dikarya</taxon>
        <taxon>Ascomycota</taxon>
        <taxon>Pezizomycotina</taxon>
        <taxon>Eurotiomycetes</taxon>
        <taxon>Chaetothyriomycetidae</taxon>
        <taxon>Chaetothyriales</taxon>
        <taxon>Herpotrichiellaceae</taxon>
        <taxon>Cladophialophora</taxon>
    </lineage>
</organism>
<dbReference type="AlphaFoldDB" id="A0A0D1ZDA9"/>
<sequence>MNFSDLAVEIRLRIYSELLVNPGPIDFVADFGPSSPPLFRRQRDGLYPAILRVNKEIHREASPVLYAWNHFRFPEVFSLSAPVSAYITPFLNRIGSHASLIRHIRIPFPTFDYPLPDRAVLHEVHVKNLETIRRACAGLQTIELLVPAEHCNYALRDDAIAPEALNILDMRLQSMPSLKEITVNFEVYDGGDSSDDLTELLHGHSWAVKVTKLPKKVWTSYDDRVEFDNEEDCERYDNEQFGRQMEQGEKDSWSEEYYRRRSDPYWKNDSDYD</sequence>
<dbReference type="EMBL" id="KN847044">
    <property type="protein sequence ID" value="KIW25741.1"/>
    <property type="molecule type" value="Genomic_DNA"/>
</dbReference>
<protein>
    <submittedName>
        <fullName evidence="2">Uncharacterized protein</fullName>
    </submittedName>
</protein>
<dbReference type="HOGENOM" id="CLU_077468_0_0_1"/>
<dbReference type="VEuPathDB" id="FungiDB:PV07_08897"/>
<gene>
    <name evidence="2" type="ORF">PV07_08897</name>
</gene>
<feature type="region of interest" description="Disordered" evidence="1">
    <location>
        <begin position="236"/>
        <end position="257"/>
    </location>
</feature>